<dbReference type="RefSeq" id="XP_044542282.1">
    <property type="nucleotide sequence ID" value="XM_044688651.1"/>
</dbReference>
<gene>
    <name evidence="1" type="ORF">C9374_012840</name>
</gene>
<dbReference type="AlphaFoldDB" id="A0AA88GE12"/>
<sequence length="248" mass="28930">MEAESTLPTISERMRWEAIKEDGEDAYELEISEEEELEEGNISLSYSTCIEDSIRLENSLDSFARENNLEKCSVLFKLCCSVYIKKRDFIFKRDKDFDFVKGQLQEASTIKEEFKSIEETVMTNHNPFAFIKENILFLGDENKKNKMWESANQVVTSYFFQLLFYRSKNFKTGGLEELHELKEMINSLKNINSNAGTEQAKKLKMNKTAQPDFYSTFNVDGESNHWLVSLVVEFQRKGLKPNQDHKDT</sequence>
<organism evidence="1 2">
    <name type="scientific">Naegleria lovaniensis</name>
    <name type="common">Amoeba</name>
    <dbReference type="NCBI Taxonomy" id="51637"/>
    <lineage>
        <taxon>Eukaryota</taxon>
        <taxon>Discoba</taxon>
        <taxon>Heterolobosea</taxon>
        <taxon>Tetramitia</taxon>
        <taxon>Eutetramitia</taxon>
        <taxon>Vahlkampfiidae</taxon>
        <taxon>Naegleria</taxon>
    </lineage>
</organism>
<dbReference type="EMBL" id="PYSW02000060">
    <property type="protein sequence ID" value="KAG2373108.1"/>
    <property type="molecule type" value="Genomic_DNA"/>
</dbReference>
<reference evidence="1 2" key="1">
    <citation type="journal article" date="2018" name="BMC Genomics">
        <title>The genome of Naegleria lovaniensis, the basis for a comparative approach to unravel pathogenicity factors of the human pathogenic amoeba N. fowleri.</title>
        <authorList>
            <person name="Liechti N."/>
            <person name="Schurch N."/>
            <person name="Bruggmann R."/>
            <person name="Wittwer M."/>
        </authorList>
    </citation>
    <scope>NUCLEOTIDE SEQUENCE [LARGE SCALE GENOMIC DNA]</scope>
    <source>
        <strain evidence="1 2">ATCC 30569</strain>
    </source>
</reference>
<accession>A0AA88GE12</accession>
<keyword evidence="2" id="KW-1185">Reference proteome</keyword>
<dbReference type="GeneID" id="68105294"/>
<evidence type="ECO:0000313" key="2">
    <source>
        <dbReference type="Proteomes" id="UP000816034"/>
    </source>
</evidence>
<protein>
    <submittedName>
        <fullName evidence="1">Uncharacterized protein</fullName>
    </submittedName>
</protein>
<proteinExistence type="predicted"/>
<name>A0AA88GE12_NAELO</name>
<dbReference type="Proteomes" id="UP000816034">
    <property type="component" value="Unassembled WGS sequence"/>
</dbReference>
<evidence type="ECO:0000313" key="1">
    <source>
        <dbReference type="EMBL" id="KAG2373108.1"/>
    </source>
</evidence>
<comment type="caution">
    <text evidence="1">The sequence shown here is derived from an EMBL/GenBank/DDBJ whole genome shotgun (WGS) entry which is preliminary data.</text>
</comment>